<dbReference type="CDD" id="cd06150">
    <property type="entry name" value="YjgF_YER057c_UK114_like_2"/>
    <property type="match status" value="1"/>
</dbReference>
<dbReference type="RefSeq" id="WP_074216589.1">
    <property type="nucleotide sequence ID" value="NZ_FSRG01000005.1"/>
</dbReference>
<dbReference type="SUPFAM" id="SSF55298">
    <property type="entry name" value="YjgF-like"/>
    <property type="match status" value="1"/>
</dbReference>
<dbReference type="Proteomes" id="UP000184694">
    <property type="component" value="Unassembled WGS sequence"/>
</dbReference>
<evidence type="ECO:0000313" key="1">
    <source>
        <dbReference type="EMBL" id="SIO10647.1"/>
    </source>
</evidence>
<dbReference type="PANTHER" id="PTHR47328:SF1">
    <property type="entry name" value="RUTC FAMILY PROTEIN YOAB"/>
    <property type="match status" value="1"/>
</dbReference>
<gene>
    <name evidence="1" type="ORF">SAMN02745161_1783</name>
</gene>
<name>A0A1N6GT89_9BACT</name>
<dbReference type="Pfam" id="PF01042">
    <property type="entry name" value="Ribonuc_L-PSP"/>
    <property type="match status" value="1"/>
</dbReference>
<sequence>MSEITRVTPGVRMSKATIFNGVAYLCGQVPDNSDCGIKDQARNMLEKVDALLKEVGSDRNHVLSVIVYLRDMKDFAGFNSVWDTWFEEGHAPARACVETRLARPELLCEVSVTAAVIAK</sequence>
<protein>
    <submittedName>
        <fullName evidence="1">Enamine deaminase RidA, house cleaning of reactive enamine intermediates, YjgF/YER057c/UK114 family</fullName>
    </submittedName>
</protein>
<dbReference type="InterPro" id="IPR006175">
    <property type="entry name" value="YjgF/YER057c/UK114"/>
</dbReference>
<dbReference type="OrthoDB" id="9808943at2"/>
<proteinExistence type="predicted"/>
<dbReference type="PANTHER" id="PTHR47328">
    <property type="match status" value="1"/>
</dbReference>
<accession>A0A1N6GT89</accession>
<dbReference type="STRING" id="1121457.SAMN02745161_1783"/>
<dbReference type="InterPro" id="IPR035709">
    <property type="entry name" value="YoaB-like"/>
</dbReference>
<dbReference type="AlphaFoldDB" id="A0A1N6GT89"/>
<dbReference type="Gene3D" id="3.30.1330.40">
    <property type="entry name" value="RutC-like"/>
    <property type="match status" value="1"/>
</dbReference>
<keyword evidence="2" id="KW-1185">Reference proteome</keyword>
<evidence type="ECO:0000313" key="2">
    <source>
        <dbReference type="Proteomes" id="UP000184694"/>
    </source>
</evidence>
<reference evidence="2" key="1">
    <citation type="submission" date="2016-11" db="EMBL/GenBank/DDBJ databases">
        <authorList>
            <person name="Varghese N."/>
            <person name="Submissions S."/>
        </authorList>
    </citation>
    <scope>NUCLEOTIDE SEQUENCE [LARGE SCALE GENOMIC DNA]</scope>
    <source>
        <strain evidence="2">DSM 17456</strain>
    </source>
</reference>
<dbReference type="EMBL" id="FSRG01000005">
    <property type="protein sequence ID" value="SIO10647.1"/>
    <property type="molecule type" value="Genomic_DNA"/>
</dbReference>
<organism evidence="1 2">
    <name type="scientific">Halodesulfovibrio marinisediminis DSM 17456</name>
    <dbReference type="NCBI Taxonomy" id="1121457"/>
    <lineage>
        <taxon>Bacteria</taxon>
        <taxon>Pseudomonadati</taxon>
        <taxon>Thermodesulfobacteriota</taxon>
        <taxon>Desulfovibrionia</taxon>
        <taxon>Desulfovibrionales</taxon>
        <taxon>Desulfovibrionaceae</taxon>
        <taxon>Halodesulfovibrio</taxon>
    </lineage>
</organism>
<dbReference type="InterPro" id="IPR035959">
    <property type="entry name" value="RutC-like_sf"/>
</dbReference>